<sequence length="203" mass="24097">MEKNECFMTFIYGPSYVQEKQGFWDSLSSLRDNSSERWCLIGNSNIVVKLEEKLGVPFDTSQAKWFYDFVILWTILVYLNFRLKGVPSRGQIIGMKMMLYLKNLIVCLSLLNGVIHSLERLEFWMYKRDFEFEARWLLEEDCKAKVEESWLSSCNGNILRFGLKLNNKRVKLRQSRKQKRGQNKVKEEDMKEKIKSLRGKLLN</sequence>
<organism evidence="2 3">
    <name type="scientific">Hibiscus sabdariffa</name>
    <name type="common">roselle</name>
    <dbReference type="NCBI Taxonomy" id="183260"/>
    <lineage>
        <taxon>Eukaryota</taxon>
        <taxon>Viridiplantae</taxon>
        <taxon>Streptophyta</taxon>
        <taxon>Embryophyta</taxon>
        <taxon>Tracheophyta</taxon>
        <taxon>Spermatophyta</taxon>
        <taxon>Magnoliopsida</taxon>
        <taxon>eudicotyledons</taxon>
        <taxon>Gunneridae</taxon>
        <taxon>Pentapetalae</taxon>
        <taxon>rosids</taxon>
        <taxon>malvids</taxon>
        <taxon>Malvales</taxon>
        <taxon>Malvaceae</taxon>
        <taxon>Malvoideae</taxon>
        <taxon>Hibiscus</taxon>
    </lineage>
</organism>
<accession>A0ABR2SNX0</accession>
<reference evidence="2 3" key="1">
    <citation type="journal article" date="2024" name="G3 (Bethesda)">
        <title>Genome assembly of Hibiscus sabdariffa L. provides insights into metabolisms of medicinal natural products.</title>
        <authorList>
            <person name="Kim T."/>
        </authorList>
    </citation>
    <scope>NUCLEOTIDE SEQUENCE [LARGE SCALE GENOMIC DNA]</scope>
    <source>
        <strain evidence="2">TK-2024</strain>
        <tissue evidence="2">Old leaves</tissue>
    </source>
</reference>
<evidence type="ECO:0000313" key="3">
    <source>
        <dbReference type="Proteomes" id="UP001396334"/>
    </source>
</evidence>
<name>A0ABR2SNX0_9ROSI</name>
<feature type="compositionally biased region" description="Basic and acidic residues" evidence="1">
    <location>
        <begin position="184"/>
        <end position="195"/>
    </location>
</feature>
<keyword evidence="3" id="KW-1185">Reference proteome</keyword>
<evidence type="ECO:0000256" key="1">
    <source>
        <dbReference type="SAM" id="MobiDB-lite"/>
    </source>
</evidence>
<dbReference type="Proteomes" id="UP001396334">
    <property type="component" value="Unassembled WGS sequence"/>
</dbReference>
<feature type="region of interest" description="Disordered" evidence="1">
    <location>
        <begin position="174"/>
        <end position="203"/>
    </location>
</feature>
<evidence type="ECO:0000313" key="2">
    <source>
        <dbReference type="EMBL" id="KAK9026679.1"/>
    </source>
</evidence>
<gene>
    <name evidence="2" type="ORF">V6N11_039513</name>
</gene>
<dbReference type="EMBL" id="JBBPBN010000013">
    <property type="protein sequence ID" value="KAK9026679.1"/>
    <property type="molecule type" value="Genomic_DNA"/>
</dbReference>
<proteinExistence type="predicted"/>
<comment type="caution">
    <text evidence="2">The sequence shown here is derived from an EMBL/GenBank/DDBJ whole genome shotgun (WGS) entry which is preliminary data.</text>
</comment>
<protein>
    <submittedName>
        <fullName evidence="2">Uncharacterized protein</fullName>
    </submittedName>
</protein>
<feature type="compositionally biased region" description="Basic residues" evidence="1">
    <location>
        <begin position="174"/>
        <end position="183"/>
    </location>
</feature>